<evidence type="ECO:0000256" key="1">
    <source>
        <dbReference type="SAM" id="MobiDB-lite"/>
    </source>
</evidence>
<evidence type="ECO:0000256" key="2">
    <source>
        <dbReference type="SAM" id="Phobius"/>
    </source>
</evidence>
<dbReference type="EMBL" id="FNBT01000009">
    <property type="protein sequence ID" value="SDF98895.1"/>
    <property type="molecule type" value="Genomic_DNA"/>
</dbReference>
<dbReference type="AlphaFoldDB" id="A0A1G7QK94"/>
<keyword evidence="5" id="KW-1185">Reference proteome</keyword>
<dbReference type="InterPro" id="IPR046112">
    <property type="entry name" value="DUF6049"/>
</dbReference>
<feature type="transmembrane region" description="Helical" evidence="2">
    <location>
        <begin position="737"/>
        <end position="758"/>
    </location>
</feature>
<evidence type="ECO:0000313" key="4">
    <source>
        <dbReference type="EMBL" id="SDF98895.1"/>
    </source>
</evidence>
<proteinExistence type="predicted"/>
<organism evidence="4 5">
    <name type="scientific">Blastococcus aurantiacus</name>
    <dbReference type="NCBI Taxonomy" id="1550231"/>
    <lineage>
        <taxon>Bacteria</taxon>
        <taxon>Bacillati</taxon>
        <taxon>Actinomycetota</taxon>
        <taxon>Actinomycetes</taxon>
        <taxon>Geodermatophilales</taxon>
        <taxon>Geodermatophilaceae</taxon>
        <taxon>Blastococcus</taxon>
    </lineage>
</organism>
<feature type="region of interest" description="Disordered" evidence="1">
    <location>
        <begin position="339"/>
        <end position="375"/>
    </location>
</feature>
<keyword evidence="3" id="KW-0732">Signal</keyword>
<dbReference type="Pfam" id="PF19516">
    <property type="entry name" value="DUF6049"/>
    <property type="match status" value="1"/>
</dbReference>
<evidence type="ECO:0000256" key="3">
    <source>
        <dbReference type="SAM" id="SignalP"/>
    </source>
</evidence>
<name>A0A1G7QK94_9ACTN</name>
<feature type="signal peptide" evidence="3">
    <location>
        <begin position="1"/>
        <end position="50"/>
    </location>
</feature>
<dbReference type="OrthoDB" id="3797035at2"/>
<feature type="region of interest" description="Disordered" evidence="1">
    <location>
        <begin position="773"/>
        <end position="797"/>
    </location>
</feature>
<dbReference type="RefSeq" id="WP_091770684.1">
    <property type="nucleotide sequence ID" value="NZ_FNBT01000009.1"/>
</dbReference>
<gene>
    <name evidence="4" type="ORF">SAMN05660662_4057</name>
</gene>
<keyword evidence="2" id="KW-1133">Transmembrane helix</keyword>
<accession>A0A1G7QK94</accession>
<evidence type="ECO:0000313" key="5">
    <source>
        <dbReference type="Proteomes" id="UP000199406"/>
    </source>
</evidence>
<keyword evidence="2" id="KW-0472">Membrane</keyword>
<sequence>MTRSAAGGAGGRPAAAVGPVRHGARRASLRAALLSVLLATVAPLAPPASAAPAPPAQPLLAADPADDASDPERPVRIEVSRFEPRTVTPGSLITVTMTLTNTGTVPIDELNVRLQRGDALISRADLAADGADPDPASSVLLPFQPVPERLDAGGDLSFTYTVDSAELRLDRDGVFPVLLNVNGSIDGDTRRVGELSTYVIQQPLVPAARTAVAWLWPLTERTHRNASGRFADDELAGSVSDEGRLDRALGVIERLRGGSGEPTLPVTLAIDPALVEELQLMAAGPYEVAGKQGAGTDAAAAFLERLRAVAAVHPVVALPYGDVDADALDAAGLGDVVTRSLPGTPAGTAQDPPGSPIDTAAGETATPTEGSDVPAEEVPAFEDGAGARILADALDVEPRTDVAWAPGGTLRGSTLARLADGGIDEVVLAPGALTTGDSAVGLQDPTAAVPVTVRTADGPVDALVADSRLSEVVAGAEQAEGGPRLAQQRYLAELAVLTAQAPPGSEQTVLVTAPREVDAGPDGAGAMMADTAALPSWLRPATLASLADGPRSEDGELVEPADQVRLDAEGLAGVADAVASRDDLAGAVAGDAGTALQALDAATARATSVAWRTDPAGLRDAAADLDDATERLRDRVTLLAPADGTYTLASTDAPLVLTVRNDLPFAVRVLPEVRARNTRGFSVGDIGVQVLAPGSRTVLQVPTSLRQSGGFAVTATLVTPGGSTLGERVEMQVRSTAYGPISLIITIGAAALLALLFLRRLVHFVLRRRARGSVPDAGGPPLGPDGSPLPAPTRSPV</sequence>
<feature type="region of interest" description="Disordered" evidence="1">
    <location>
        <begin position="1"/>
        <end position="20"/>
    </location>
</feature>
<reference evidence="5" key="1">
    <citation type="submission" date="2016-10" db="EMBL/GenBank/DDBJ databases">
        <authorList>
            <person name="Varghese N."/>
            <person name="Submissions S."/>
        </authorList>
    </citation>
    <scope>NUCLEOTIDE SEQUENCE [LARGE SCALE GENOMIC DNA]</scope>
    <source>
        <strain evidence="5">DSM 44268</strain>
    </source>
</reference>
<feature type="compositionally biased region" description="Low complexity" evidence="1">
    <location>
        <begin position="359"/>
        <end position="370"/>
    </location>
</feature>
<dbReference type="STRING" id="1550231.SAMN05660662_4057"/>
<feature type="chain" id="PRO_5011706919" description="Glycoprotein" evidence="3">
    <location>
        <begin position="51"/>
        <end position="797"/>
    </location>
</feature>
<evidence type="ECO:0008006" key="6">
    <source>
        <dbReference type="Google" id="ProtNLM"/>
    </source>
</evidence>
<keyword evidence="2" id="KW-0812">Transmembrane</keyword>
<feature type="compositionally biased region" description="Pro residues" evidence="1">
    <location>
        <begin position="781"/>
        <end position="797"/>
    </location>
</feature>
<feature type="region of interest" description="Disordered" evidence="1">
    <location>
        <begin position="47"/>
        <end position="75"/>
    </location>
</feature>
<protein>
    <recommendedName>
        <fullName evidence="6">Glycoprotein</fullName>
    </recommendedName>
</protein>
<dbReference type="Proteomes" id="UP000199406">
    <property type="component" value="Unassembled WGS sequence"/>
</dbReference>